<evidence type="ECO:0000313" key="1">
    <source>
        <dbReference type="EMBL" id="PMP97180.1"/>
    </source>
</evidence>
<organism evidence="1 2">
    <name type="scientific">Thermodesulfobacterium geofontis</name>
    <dbReference type="NCBI Taxonomy" id="1295609"/>
    <lineage>
        <taxon>Bacteria</taxon>
        <taxon>Pseudomonadati</taxon>
        <taxon>Thermodesulfobacteriota</taxon>
        <taxon>Thermodesulfobacteria</taxon>
        <taxon>Thermodesulfobacteriales</taxon>
        <taxon>Thermodesulfobacteriaceae</taxon>
        <taxon>Thermodesulfobacterium</taxon>
    </lineage>
</organism>
<protein>
    <submittedName>
        <fullName evidence="1">Uncharacterized protein</fullName>
    </submittedName>
</protein>
<proteinExistence type="predicted"/>
<name>A0A2N7QES7_9BACT</name>
<sequence length="177" mass="20994">MPHKIALYKGQNIEFSNDIICIIDFENTLFFEKRRAVILVNKTHNYLRTYLNFKESSEIWHFLFLNYFRNTQKIKEEIKTVAILGLKYREHKLYNKSLKDFLPFKSLIKEVSILIEAYYKYYSIACAILTALFFTKIGLSKTLPKVFTEIYGQDFLDDLFFAPAFIFTVFESTADLL</sequence>
<feature type="non-terminal residue" evidence="1">
    <location>
        <position position="177"/>
    </location>
</feature>
<comment type="caution">
    <text evidence="1">The sequence shown here is derived from an EMBL/GenBank/DDBJ whole genome shotgun (WGS) entry which is preliminary data.</text>
</comment>
<dbReference type="AlphaFoldDB" id="A0A2N7QES7"/>
<gene>
    <name evidence="1" type="ORF">C0169_03800</name>
</gene>
<accession>A0A2N7QES7</accession>
<evidence type="ECO:0000313" key="2">
    <source>
        <dbReference type="Proteomes" id="UP000235619"/>
    </source>
</evidence>
<dbReference type="Proteomes" id="UP000235619">
    <property type="component" value="Unassembled WGS sequence"/>
</dbReference>
<dbReference type="EMBL" id="PNJD01000229">
    <property type="protein sequence ID" value="PMP97180.1"/>
    <property type="molecule type" value="Genomic_DNA"/>
</dbReference>
<reference evidence="1 2" key="1">
    <citation type="submission" date="2018-01" db="EMBL/GenBank/DDBJ databases">
        <title>Metagenomic assembled genomes from two thermal pools in the Uzon Caldera, Kamchatka, Russia.</title>
        <authorList>
            <person name="Wilkins L."/>
            <person name="Ettinger C."/>
        </authorList>
    </citation>
    <scope>NUCLEOTIDE SEQUENCE [LARGE SCALE GENOMIC DNA]</scope>
    <source>
        <strain evidence="1">ARK-04</strain>
    </source>
</reference>